<dbReference type="EMBL" id="MLJW01000423">
    <property type="protein sequence ID" value="OIQ87430.1"/>
    <property type="molecule type" value="Genomic_DNA"/>
</dbReference>
<proteinExistence type="predicted"/>
<gene>
    <name evidence="1" type="ORF">GALL_307250</name>
</gene>
<accession>A0A1J5QUS4</accession>
<reference evidence="1" key="1">
    <citation type="submission" date="2016-10" db="EMBL/GenBank/DDBJ databases">
        <title>Sequence of Gallionella enrichment culture.</title>
        <authorList>
            <person name="Poehlein A."/>
            <person name="Muehling M."/>
            <person name="Daniel R."/>
        </authorList>
    </citation>
    <scope>NUCLEOTIDE SEQUENCE</scope>
</reference>
<name>A0A1J5QUS4_9ZZZZ</name>
<protein>
    <submittedName>
        <fullName evidence="1">Uncharacterized protein</fullName>
    </submittedName>
</protein>
<organism evidence="1">
    <name type="scientific">mine drainage metagenome</name>
    <dbReference type="NCBI Taxonomy" id="410659"/>
    <lineage>
        <taxon>unclassified sequences</taxon>
        <taxon>metagenomes</taxon>
        <taxon>ecological metagenomes</taxon>
    </lineage>
</organism>
<comment type="caution">
    <text evidence="1">The sequence shown here is derived from an EMBL/GenBank/DDBJ whole genome shotgun (WGS) entry which is preliminary data.</text>
</comment>
<dbReference type="AlphaFoldDB" id="A0A1J5QUS4"/>
<evidence type="ECO:0000313" key="1">
    <source>
        <dbReference type="EMBL" id="OIQ87430.1"/>
    </source>
</evidence>
<sequence length="49" mass="5384">MHTFLKPQCGLPVGVAMGVEKQSQVESGDFVQRVMDGEKHPVIAFTEPQ</sequence>